<keyword evidence="5" id="KW-0862">Zinc</keyword>
<evidence type="ECO:0000256" key="1">
    <source>
        <dbReference type="ARBA" id="ARBA00004123"/>
    </source>
</evidence>
<evidence type="ECO:0000256" key="2">
    <source>
        <dbReference type="ARBA" id="ARBA00022723"/>
    </source>
</evidence>
<dbReference type="PANTHER" id="PTHR26374">
    <property type="entry name" value="ZINC FINGER PROTEIN ZAT5"/>
    <property type="match status" value="1"/>
</dbReference>
<organism evidence="12 13">
    <name type="scientific">Apostasia shenzhenica</name>
    <dbReference type="NCBI Taxonomy" id="1088818"/>
    <lineage>
        <taxon>Eukaryota</taxon>
        <taxon>Viridiplantae</taxon>
        <taxon>Streptophyta</taxon>
        <taxon>Embryophyta</taxon>
        <taxon>Tracheophyta</taxon>
        <taxon>Spermatophyta</taxon>
        <taxon>Magnoliopsida</taxon>
        <taxon>Liliopsida</taxon>
        <taxon>Asparagales</taxon>
        <taxon>Orchidaceae</taxon>
        <taxon>Apostasioideae</taxon>
        <taxon>Apostasia</taxon>
    </lineage>
</organism>
<evidence type="ECO:0000256" key="3">
    <source>
        <dbReference type="ARBA" id="ARBA00022737"/>
    </source>
</evidence>
<feature type="region of interest" description="Disordered" evidence="10">
    <location>
        <begin position="56"/>
        <end position="80"/>
    </location>
</feature>
<dbReference type="Proteomes" id="UP000236161">
    <property type="component" value="Unassembled WGS sequence"/>
</dbReference>
<feature type="domain" description="C2H2-type" evidence="11">
    <location>
        <begin position="81"/>
        <end position="108"/>
    </location>
</feature>
<evidence type="ECO:0000256" key="5">
    <source>
        <dbReference type="ARBA" id="ARBA00022833"/>
    </source>
</evidence>
<reference evidence="12 13" key="1">
    <citation type="journal article" date="2017" name="Nature">
        <title>The Apostasia genome and the evolution of orchids.</title>
        <authorList>
            <person name="Zhang G.Q."/>
            <person name="Liu K.W."/>
            <person name="Li Z."/>
            <person name="Lohaus R."/>
            <person name="Hsiao Y.Y."/>
            <person name="Niu S.C."/>
            <person name="Wang J.Y."/>
            <person name="Lin Y.C."/>
            <person name="Xu Q."/>
            <person name="Chen L.J."/>
            <person name="Yoshida K."/>
            <person name="Fujiwara S."/>
            <person name="Wang Z.W."/>
            <person name="Zhang Y.Q."/>
            <person name="Mitsuda N."/>
            <person name="Wang M."/>
            <person name="Liu G.H."/>
            <person name="Pecoraro L."/>
            <person name="Huang H.X."/>
            <person name="Xiao X.J."/>
            <person name="Lin M."/>
            <person name="Wu X.Y."/>
            <person name="Wu W.L."/>
            <person name="Chen Y.Y."/>
            <person name="Chang S.B."/>
            <person name="Sakamoto S."/>
            <person name="Ohme-Takagi M."/>
            <person name="Yagi M."/>
            <person name="Zeng S.J."/>
            <person name="Shen C.Y."/>
            <person name="Yeh C.M."/>
            <person name="Luo Y.B."/>
            <person name="Tsai W.C."/>
            <person name="Van de Peer Y."/>
            <person name="Liu Z.J."/>
        </authorList>
    </citation>
    <scope>NUCLEOTIDE SEQUENCE [LARGE SCALE GENOMIC DNA]</scope>
    <source>
        <strain evidence="13">cv. Shenzhen</strain>
        <tissue evidence="12">Stem</tissue>
    </source>
</reference>
<keyword evidence="4 9" id="KW-0863">Zinc-finger</keyword>
<keyword evidence="3" id="KW-0677">Repeat</keyword>
<evidence type="ECO:0000256" key="7">
    <source>
        <dbReference type="ARBA" id="ARBA00023163"/>
    </source>
</evidence>
<dbReference type="GO" id="GO:0008270">
    <property type="term" value="F:zinc ion binding"/>
    <property type="evidence" value="ECO:0007669"/>
    <property type="project" value="UniProtKB-KW"/>
</dbReference>
<dbReference type="OrthoDB" id="9411774at2759"/>
<evidence type="ECO:0000256" key="8">
    <source>
        <dbReference type="ARBA" id="ARBA00023242"/>
    </source>
</evidence>
<evidence type="ECO:0000256" key="9">
    <source>
        <dbReference type="PROSITE-ProRule" id="PRU00042"/>
    </source>
</evidence>
<dbReference type="InterPro" id="IPR013087">
    <property type="entry name" value="Znf_C2H2_type"/>
</dbReference>
<dbReference type="PROSITE" id="PS00028">
    <property type="entry name" value="ZINC_FINGER_C2H2_1"/>
    <property type="match status" value="2"/>
</dbReference>
<evidence type="ECO:0000313" key="13">
    <source>
        <dbReference type="Proteomes" id="UP000236161"/>
    </source>
</evidence>
<keyword evidence="2" id="KW-0479">Metal-binding</keyword>
<evidence type="ECO:0000256" key="4">
    <source>
        <dbReference type="ARBA" id="ARBA00022771"/>
    </source>
</evidence>
<dbReference type="Pfam" id="PF13912">
    <property type="entry name" value="zf-C2H2_6"/>
    <property type="match status" value="2"/>
</dbReference>
<dbReference type="SUPFAM" id="SSF57667">
    <property type="entry name" value="beta-beta-alpha zinc fingers"/>
    <property type="match status" value="1"/>
</dbReference>
<gene>
    <name evidence="12" type="primary">ZAT8</name>
    <name evidence="12" type="ORF">AXF42_Ash020598</name>
</gene>
<dbReference type="SMART" id="SM00355">
    <property type="entry name" value="ZnF_C2H2"/>
    <property type="match status" value="2"/>
</dbReference>
<comment type="subcellular location">
    <subcellularLocation>
        <location evidence="1">Nucleus</location>
    </subcellularLocation>
</comment>
<keyword evidence="6" id="KW-0805">Transcription regulation</keyword>
<proteinExistence type="predicted"/>
<keyword evidence="7" id="KW-0804">Transcription</keyword>
<protein>
    <submittedName>
        <fullName evidence="12">Zinc finger protein ZAT8</fullName>
    </submittedName>
</protein>
<accession>A0A2I0A0G1</accession>
<evidence type="ECO:0000313" key="12">
    <source>
        <dbReference type="EMBL" id="PKA49019.1"/>
    </source>
</evidence>
<dbReference type="PROSITE" id="PS50157">
    <property type="entry name" value="ZINC_FINGER_C2H2_2"/>
    <property type="match status" value="2"/>
</dbReference>
<dbReference type="PANTHER" id="PTHR26374:SF456">
    <property type="entry name" value="ZINC FINGER PROTEIN ZAT5-LIKE"/>
    <property type="match status" value="1"/>
</dbReference>
<dbReference type="STRING" id="1088818.A0A2I0A0G1"/>
<dbReference type="Gene3D" id="3.30.160.60">
    <property type="entry name" value="Classic Zinc Finger"/>
    <property type="match status" value="1"/>
</dbReference>
<feature type="domain" description="C2H2-type" evidence="11">
    <location>
        <begin position="39"/>
        <end position="66"/>
    </location>
</feature>
<dbReference type="GO" id="GO:0005634">
    <property type="term" value="C:nucleus"/>
    <property type="evidence" value="ECO:0007669"/>
    <property type="project" value="UniProtKB-SubCell"/>
</dbReference>
<dbReference type="EMBL" id="KZ452041">
    <property type="protein sequence ID" value="PKA49019.1"/>
    <property type="molecule type" value="Genomic_DNA"/>
</dbReference>
<name>A0A2I0A0G1_9ASPA</name>
<keyword evidence="8" id="KW-0539">Nucleus</keyword>
<dbReference type="InterPro" id="IPR036236">
    <property type="entry name" value="Znf_C2H2_sf"/>
</dbReference>
<evidence type="ECO:0000256" key="10">
    <source>
        <dbReference type="SAM" id="MobiDB-lite"/>
    </source>
</evidence>
<evidence type="ECO:0000259" key="11">
    <source>
        <dbReference type="PROSITE" id="PS50157"/>
    </source>
</evidence>
<dbReference type="AlphaFoldDB" id="A0A2I0A0G1"/>
<keyword evidence="13" id="KW-1185">Reference proteome</keyword>
<sequence length="133" mass="14798">MAKRSRDANIEEKMATEVADLLILFSGDRDKAASGRRVFECKTCCRLFPSFQALGGHRTSHKRLRREAAGDGRRPPDRRAHGCQVCGVEFAMGQALGGHMRRHRHEKAAPALDLNLPPAPLEFAGEITLVEFF</sequence>
<evidence type="ECO:0000256" key="6">
    <source>
        <dbReference type="ARBA" id="ARBA00023015"/>
    </source>
</evidence>
<feature type="compositionally biased region" description="Basic and acidic residues" evidence="10">
    <location>
        <begin position="66"/>
        <end position="80"/>
    </location>
</feature>